<dbReference type="STRING" id="1296121.A0A1A6ADX7"/>
<reference evidence="2" key="1">
    <citation type="submission" date="2013-07" db="EMBL/GenBank/DDBJ databases">
        <title>The Genome Sequence of Cryptococcus dejecticola CBS10117.</title>
        <authorList>
            <consortium name="The Broad Institute Genome Sequencing Platform"/>
            <person name="Cuomo C."/>
            <person name="Litvintseva A."/>
            <person name="Chen Y."/>
            <person name="Heitman J."/>
            <person name="Sun S."/>
            <person name="Springer D."/>
            <person name="Dromer F."/>
            <person name="Young S.K."/>
            <person name="Zeng Q."/>
            <person name="Gargeya S."/>
            <person name="Fitzgerald M."/>
            <person name="Abouelleil A."/>
            <person name="Alvarado L."/>
            <person name="Berlin A.M."/>
            <person name="Chapman S.B."/>
            <person name="Dewar J."/>
            <person name="Goldberg J."/>
            <person name="Griggs A."/>
            <person name="Gujja S."/>
            <person name="Hansen M."/>
            <person name="Howarth C."/>
            <person name="Imamovic A."/>
            <person name="Larimer J."/>
            <person name="McCowan C."/>
            <person name="Murphy C."/>
            <person name="Pearson M."/>
            <person name="Priest M."/>
            <person name="Roberts A."/>
            <person name="Saif S."/>
            <person name="Shea T."/>
            <person name="Sykes S."/>
            <person name="Wortman J."/>
            <person name="Nusbaum C."/>
            <person name="Birren B."/>
        </authorList>
    </citation>
    <scope>NUCLEOTIDE SEQUENCE [LARGE SCALE GENOMIC DNA]</scope>
    <source>
        <strain evidence="2">CBS 10117</strain>
    </source>
</reference>
<evidence type="ECO:0000313" key="3">
    <source>
        <dbReference type="EMBL" id="WWC57523.1"/>
    </source>
</evidence>
<dbReference type="InterPro" id="IPR000182">
    <property type="entry name" value="GNAT_dom"/>
</dbReference>
<dbReference type="Gene3D" id="3.40.630.30">
    <property type="match status" value="1"/>
</dbReference>
<accession>A0A1A6ADX7</accession>
<dbReference type="CDD" id="cd04301">
    <property type="entry name" value="NAT_SF"/>
    <property type="match status" value="1"/>
</dbReference>
<gene>
    <name evidence="2" type="ORF">I303_00055</name>
    <name evidence="3" type="ORF">I303_100055</name>
</gene>
<sequence length="211" mass="23197">MTDSSTRSSPIRNGPDGPYLPVPGHDLRLTLWREADVDDAVSLFNHPVIGRWSIARPYPYTEAHFGFIASSIPQITQLAQTMGREEDAPPVLAKLAEVPLFPLSALRDTNGRVVGFCSIAKSQKEEGSWEIAYDVHPELQGKGVGTAMLRTMLGCATWLGMERVIAFVDPDNIPSAALLRKVGFTSVQQRILEGQGHGDHLTLFNVFELML</sequence>
<proteinExistence type="predicted"/>
<dbReference type="VEuPathDB" id="FungiDB:I303_00055"/>
<dbReference type="PROSITE" id="PS51186">
    <property type="entry name" value="GNAT"/>
    <property type="match status" value="1"/>
</dbReference>
<dbReference type="RefSeq" id="XP_018266086.1">
    <property type="nucleotide sequence ID" value="XM_018403432.1"/>
</dbReference>
<evidence type="ECO:0000259" key="1">
    <source>
        <dbReference type="PROSITE" id="PS51186"/>
    </source>
</evidence>
<dbReference type="GO" id="GO:0016747">
    <property type="term" value="F:acyltransferase activity, transferring groups other than amino-acyl groups"/>
    <property type="evidence" value="ECO:0007669"/>
    <property type="project" value="InterPro"/>
</dbReference>
<dbReference type="Proteomes" id="UP000078595">
    <property type="component" value="Chromosome 1"/>
</dbReference>
<dbReference type="PANTHER" id="PTHR43792:SF16">
    <property type="entry name" value="N-ACETYLTRANSFERASE DOMAIN-CONTAINING PROTEIN"/>
    <property type="match status" value="1"/>
</dbReference>
<dbReference type="InterPro" id="IPR016181">
    <property type="entry name" value="Acyl_CoA_acyltransferase"/>
</dbReference>
<organism evidence="2">
    <name type="scientific">Kwoniella dejecticola CBS 10117</name>
    <dbReference type="NCBI Taxonomy" id="1296121"/>
    <lineage>
        <taxon>Eukaryota</taxon>
        <taxon>Fungi</taxon>
        <taxon>Dikarya</taxon>
        <taxon>Basidiomycota</taxon>
        <taxon>Agaricomycotina</taxon>
        <taxon>Tremellomycetes</taxon>
        <taxon>Tremellales</taxon>
        <taxon>Cryptococcaceae</taxon>
        <taxon>Kwoniella</taxon>
    </lineage>
</organism>
<dbReference type="Pfam" id="PF13302">
    <property type="entry name" value="Acetyltransf_3"/>
    <property type="match status" value="1"/>
</dbReference>
<keyword evidence="4" id="KW-1185">Reference proteome</keyword>
<dbReference type="EMBL" id="CP144530">
    <property type="protein sequence ID" value="WWC57523.1"/>
    <property type="molecule type" value="Genomic_DNA"/>
</dbReference>
<name>A0A1A6ADX7_9TREE</name>
<reference evidence="3" key="3">
    <citation type="submission" date="2024-02" db="EMBL/GenBank/DDBJ databases">
        <title>Comparative genomics of Cryptococcus and Kwoniella reveals pathogenesis evolution and contrasting modes of karyotype evolution via chromosome fusion or intercentromeric recombination.</title>
        <authorList>
            <person name="Coelho M.A."/>
            <person name="David-Palma M."/>
            <person name="Shea T."/>
            <person name="Bowers K."/>
            <person name="McGinley-Smith S."/>
            <person name="Mohammad A.W."/>
            <person name="Gnirke A."/>
            <person name="Yurkov A.M."/>
            <person name="Nowrousian M."/>
            <person name="Sun S."/>
            <person name="Cuomo C.A."/>
            <person name="Heitman J."/>
        </authorList>
    </citation>
    <scope>NUCLEOTIDE SEQUENCE</scope>
    <source>
        <strain evidence="3">CBS 10117</strain>
    </source>
</reference>
<evidence type="ECO:0000313" key="2">
    <source>
        <dbReference type="EMBL" id="OBR88244.1"/>
    </source>
</evidence>
<dbReference type="EMBL" id="KI894027">
    <property type="protein sequence ID" value="OBR88244.1"/>
    <property type="molecule type" value="Genomic_DNA"/>
</dbReference>
<dbReference type="PANTHER" id="PTHR43792">
    <property type="entry name" value="GNAT FAMILY, PUTATIVE (AFU_ORTHOLOGUE AFUA_3G00765)-RELATED-RELATED"/>
    <property type="match status" value="1"/>
</dbReference>
<dbReference type="KEGG" id="kdj:28963754"/>
<protein>
    <recommendedName>
        <fullName evidence="1">N-acetyltransferase domain-containing protein</fullName>
    </recommendedName>
</protein>
<dbReference type="InterPro" id="IPR051531">
    <property type="entry name" value="N-acetyltransferase"/>
</dbReference>
<dbReference type="OrthoDB" id="630895at2759"/>
<dbReference type="GeneID" id="28963754"/>
<evidence type="ECO:0000313" key="4">
    <source>
        <dbReference type="Proteomes" id="UP000078595"/>
    </source>
</evidence>
<reference evidence="3" key="2">
    <citation type="submission" date="2013-07" db="EMBL/GenBank/DDBJ databases">
        <authorList>
            <consortium name="The Broad Institute Genome Sequencing Platform"/>
            <person name="Cuomo C."/>
            <person name="Litvintseva A."/>
            <person name="Chen Y."/>
            <person name="Heitman J."/>
            <person name="Sun S."/>
            <person name="Springer D."/>
            <person name="Dromer F."/>
            <person name="Young S.K."/>
            <person name="Zeng Q."/>
            <person name="Gargeya S."/>
            <person name="Fitzgerald M."/>
            <person name="Abouelleil A."/>
            <person name="Alvarado L."/>
            <person name="Berlin A.M."/>
            <person name="Chapman S.B."/>
            <person name="Dewar J."/>
            <person name="Goldberg J."/>
            <person name="Griggs A."/>
            <person name="Gujja S."/>
            <person name="Hansen M."/>
            <person name="Howarth C."/>
            <person name="Imamovic A."/>
            <person name="Larimer J."/>
            <person name="McCowan C."/>
            <person name="Murphy C."/>
            <person name="Pearson M."/>
            <person name="Priest M."/>
            <person name="Roberts A."/>
            <person name="Saif S."/>
            <person name="Shea T."/>
            <person name="Sykes S."/>
            <person name="Wortman J."/>
            <person name="Nusbaum C."/>
            <person name="Birren B."/>
        </authorList>
    </citation>
    <scope>NUCLEOTIDE SEQUENCE</scope>
    <source>
        <strain evidence="3">CBS 10117</strain>
    </source>
</reference>
<dbReference type="SUPFAM" id="SSF55729">
    <property type="entry name" value="Acyl-CoA N-acyltransferases (Nat)"/>
    <property type="match status" value="1"/>
</dbReference>
<dbReference type="AlphaFoldDB" id="A0A1A6ADX7"/>
<feature type="domain" description="N-acetyltransferase" evidence="1">
    <location>
        <begin position="55"/>
        <end position="208"/>
    </location>
</feature>